<evidence type="ECO:0000313" key="2">
    <source>
        <dbReference type="EMBL" id="THH12123.1"/>
    </source>
</evidence>
<dbReference type="PANTHER" id="PTHR15032">
    <property type="entry name" value="N-ACYL-PHOSPHATIDYLETHANOLAMINE-HYDROLYZING PHOSPHOLIPASE D"/>
    <property type="match status" value="1"/>
</dbReference>
<comment type="caution">
    <text evidence="2">The sequence shown here is derived from an EMBL/GenBank/DDBJ whole genome shotgun (WGS) entry which is preliminary data.</text>
</comment>
<keyword evidence="3" id="KW-1185">Reference proteome</keyword>
<dbReference type="GO" id="GO:0005737">
    <property type="term" value="C:cytoplasm"/>
    <property type="evidence" value="ECO:0007669"/>
    <property type="project" value="TreeGrafter"/>
</dbReference>
<sequence length="403" mass="44627">MFKDHVRVFDCPTDTPKINVEGSGSLLAHWTNANGSMFKNPWPSYQAPNAMHIVSMLKDYFFSYPSIPKDIAARVPVVKPTWGADSSNNKIKATWLGHACFMVELPVRPATAGAGSSSPSRGARILFDPVFSERCAPIGFSRFTKMPCAIDEIPEVDAVVISHNHYDHLDTHTITTLSKRERPPHFFAPLGNVKYFSSIGIPNERVHTLDWWKSQRVEVNTSISDKDIQSTKLTFDVTCTPAQHRTGRGLRDQNKTLWASWVVQEVLPTPAAPTGGKDGVKVYFAGDTGYSATIASRSGEGLPTCPAFREIGERWGSFDFAMIPIGAYKPRDVMSCVHCAPQDSVRIFRDIRAKKALGMHWGTWILTTEDVLEPPIKLAEECKKIGIPEGDFGVCNIGETVVF</sequence>
<organism evidence="2 3">
    <name type="scientific">Phellinidium pouzarii</name>
    <dbReference type="NCBI Taxonomy" id="167371"/>
    <lineage>
        <taxon>Eukaryota</taxon>
        <taxon>Fungi</taxon>
        <taxon>Dikarya</taxon>
        <taxon>Basidiomycota</taxon>
        <taxon>Agaricomycotina</taxon>
        <taxon>Agaricomycetes</taxon>
        <taxon>Hymenochaetales</taxon>
        <taxon>Hymenochaetaceae</taxon>
        <taxon>Phellinidium</taxon>
    </lineage>
</organism>
<name>A0A4V3XE37_9AGAM</name>
<dbReference type="PANTHER" id="PTHR15032:SF4">
    <property type="entry name" value="N-ACYL-PHOSPHATIDYLETHANOLAMINE-HYDROLYZING PHOSPHOLIPASE D"/>
    <property type="match status" value="1"/>
</dbReference>
<protein>
    <recommendedName>
        <fullName evidence="1">Metallo-beta-lactamase domain-containing protein</fullName>
    </recommendedName>
</protein>
<dbReference type="OrthoDB" id="332863at2759"/>
<evidence type="ECO:0000259" key="1">
    <source>
        <dbReference type="Pfam" id="PF12706"/>
    </source>
</evidence>
<dbReference type="SUPFAM" id="SSF56281">
    <property type="entry name" value="Metallo-hydrolase/oxidoreductase"/>
    <property type="match status" value="1"/>
</dbReference>
<dbReference type="Proteomes" id="UP000308199">
    <property type="component" value="Unassembled WGS sequence"/>
</dbReference>
<gene>
    <name evidence="2" type="ORF">EW145_g211</name>
</gene>
<dbReference type="GO" id="GO:0070292">
    <property type="term" value="P:N-acylphosphatidylethanolamine metabolic process"/>
    <property type="evidence" value="ECO:0007669"/>
    <property type="project" value="TreeGrafter"/>
</dbReference>
<dbReference type="EMBL" id="SGPK01000003">
    <property type="protein sequence ID" value="THH12123.1"/>
    <property type="molecule type" value="Genomic_DNA"/>
</dbReference>
<dbReference type="GO" id="GO:0070290">
    <property type="term" value="F:N-acylphosphatidylethanolamine-specific phospholipase D activity"/>
    <property type="evidence" value="ECO:0007669"/>
    <property type="project" value="TreeGrafter"/>
</dbReference>
<proteinExistence type="predicted"/>
<feature type="domain" description="Metallo-beta-lactamase" evidence="1">
    <location>
        <begin position="124"/>
        <end position="361"/>
    </location>
</feature>
<dbReference type="GO" id="GO:0070291">
    <property type="term" value="P:N-acylethanolamine metabolic process"/>
    <property type="evidence" value="ECO:0007669"/>
    <property type="project" value="TreeGrafter"/>
</dbReference>
<evidence type="ECO:0000313" key="3">
    <source>
        <dbReference type="Proteomes" id="UP000308199"/>
    </source>
</evidence>
<dbReference type="InterPro" id="IPR001279">
    <property type="entry name" value="Metallo-B-lactamas"/>
</dbReference>
<accession>A0A4V3XE37</accession>
<dbReference type="Pfam" id="PF12706">
    <property type="entry name" value="Lactamase_B_2"/>
    <property type="match status" value="1"/>
</dbReference>
<dbReference type="Gene3D" id="3.60.15.10">
    <property type="entry name" value="Ribonuclease Z/Hydroxyacylglutathione hydrolase-like"/>
    <property type="match status" value="1"/>
</dbReference>
<dbReference type="InterPro" id="IPR036866">
    <property type="entry name" value="RibonucZ/Hydroxyglut_hydro"/>
</dbReference>
<dbReference type="AlphaFoldDB" id="A0A4V3XE37"/>
<reference evidence="2 3" key="1">
    <citation type="submission" date="2019-02" db="EMBL/GenBank/DDBJ databases">
        <title>Genome sequencing of the rare red list fungi Phellinidium pouzarii.</title>
        <authorList>
            <person name="Buettner E."/>
            <person name="Kellner H."/>
        </authorList>
    </citation>
    <scope>NUCLEOTIDE SEQUENCE [LARGE SCALE GENOMIC DNA]</scope>
    <source>
        <strain evidence="2 3">DSM 108285</strain>
    </source>
</reference>